<dbReference type="Gene3D" id="1.10.260.50">
    <property type="match status" value="1"/>
</dbReference>
<keyword evidence="7" id="KW-0411">Iron-sulfur</keyword>
<dbReference type="PIRSF" id="PIRSF005572">
    <property type="entry name" value="NifS"/>
    <property type="match status" value="1"/>
</dbReference>
<dbReference type="KEGG" id="npy:NPRO_16680"/>
<dbReference type="GO" id="GO:0051536">
    <property type="term" value="F:iron-sulfur cluster binding"/>
    <property type="evidence" value="ECO:0007669"/>
    <property type="project" value="UniProtKB-KW"/>
</dbReference>
<dbReference type="EMBL" id="AP021858">
    <property type="protein sequence ID" value="BBO24073.1"/>
    <property type="molecule type" value="Genomic_DNA"/>
</dbReference>
<keyword evidence="5" id="KW-0663">Pyridoxal phosphate</keyword>
<dbReference type="Gene3D" id="3.40.640.10">
    <property type="entry name" value="Type I PLP-dependent aspartate aminotransferase-like (Major domain)"/>
    <property type="match status" value="1"/>
</dbReference>
<dbReference type="GO" id="GO:0046872">
    <property type="term" value="F:metal ion binding"/>
    <property type="evidence" value="ECO:0007669"/>
    <property type="project" value="UniProtKB-KW"/>
</dbReference>
<comment type="catalytic activity">
    <reaction evidence="8">
        <text>(sulfur carrier)-H + L-cysteine = (sulfur carrier)-SH + L-alanine</text>
        <dbReference type="Rhea" id="RHEA:43892"/>
        <dbReference type="Rhea" id="RHEA-COMP:14737"/>
        <dbReference type="Rhea" id="RHEA-COMP:14739"/>
        <dbReference type="ChEBI" id="CHEBI:29917"/>
        <dbReference type="ChEBI" id="CHEBI:35235"/>
        <dbReference type="ChEBI" id="CHEBI:57972"/>
        <dbReference type="ChEBI" id="CHEBI:64428"/>
        <dbReference type="EC" id="2.8.1.7"/>
    </reaction>
</comment>
<evidence type="ECO:0000256" key="4">
    <source>
        <dbReference type="ARBA" id="ARBA00022723"/>
    </source>
</evidence>
<evidence type="ECO:0000256" key="1">
    <source>
        <dbReference type="ARBA" id="ARBA00001933"/>
    </source>
</evidence>
<evidence type="ECO:0000256" key="7">
    <source>
        <dbReference type="ARBA" id="ARBA00023014"/>
    </source>
</evidence>
<evidence type="ECO:0000256" key="3">
    <source>
        <dbReference type="ARBA" id="ARBA00022679"/>
    </source>
</evidence>
<accession>A0A809R934</accession>
<dbReference type="PANTHER" id="PTHR11601">
    <property type="entry name" value="CYSTEINE DESULFURYLASE FAMILY MEMBER"/>
    <property type="match status" value="1"/>
</dbReference>
<dbReference type="AlphaFoldDB" id="A0A809R934"/>
<evidence type="ECO:0000256" key="6">
    <source>
        <dbReference type="ARBA" id="ARBA00023004"/>
    </source>
</evidence>
<evidence type="ECO:0000313" key="10">
    <source>
        <dbReference type="EMBL" id="BBO24073.1"/>
    </source>
</evidence>
<keyword evidence="6" id="KW-0408">Iron</keyword>
<proteinExistence type="inferred from homology"/>
<keyword evidence="4" id="KW-0479">Metal-binding</keyword>
<dbReference type="InterPro" id="IPR015424">
    <property type="entry name" value="PyrdxlP-dep_Trfase"/>
</dbReference>
<reference evidence="10" key="1">
    <citation type="journal article" name="DNA Res.">
        <title>The physiological potential of anammox bacteria as revealed by their core genome structure.</title>
        <authorList>
            <person name="Okubo T."/>
            <person name="Toyoda A."/>
            <person name="Fukuhara K."/>
            <person name="Uchiyama I."/>
            <person name="Harigaya Y."/>
            <person name="Kuroiwa M."/>
            <person name="Suzuki T."/>
            <person name="Murakami Y."/>
            <person name="Suwa Y."/>
            <person name="Takami H."/>
        </authorList>
    </citation>
    <scope>NUCLEOTIDE SEQUENCE</scope>
    <source>
        <strain evidence="10">317325-2</strain>
    </source>
</reference>
<dbReference type="InterPro" id="IPR000192">
    <property type="entry name" value="Aminotrans_V_dom"/>
</dbReference>
<gene>
    <name evidence="10" type="ORF">NPRO_16680</name>
</gene>
<evidence type="ECO:0000256" key="5">
    <source>
        <dbReference type="ARBA" id="ARBA00022898"/>
    </source>
</evidence>
<organism evidence="10 11">
    <name type="scientific">Candidatus Nitrosymbiomonas proteolyticus</name>
    <dbReference type="NCBI Taxonomy" id="2608984"/>
    <lineage>
        <taxon>Bacteria</taxon>
        <taxon>Bacillati</taxon>
        <taxon>Armatimonadota</taxon>
        <taxon>Armatimonadota incertae sedis</taxon>
        <taxon>Candidatus Nitrosymbiomonas</taxon>
    </lineage>
</organism>
<evidence type="ECO:0000256" key="2">
    <source>
        <dbReference type="ARBA" id="ARBA00006490"/>
    </source>
</evidence>
<dbReference type="GO" id="GO:0031071">
    <property type="term" value="F:cysteine desulfurase activity"/>
    <property type="evidence" value="ECO:0007669"/>
    <property type="project" value="UniProtKB-EC"/>
</dbReference>
<dbReference type="PANTHER" id="PTHR11601:SF34">
    <property type="entry name" value="CYSTEINE DESULFURASE"/>
    <property type="match status" value="1"/>
</dbReference>
<dbReference type="InterPro" id="IPR015422">
    <property type="entry name" value="PyrdxlP-dep_Trfase_small"/>
</dbReference>
<dbReference type="Proteomes" id="UP000662873">
    <property type="component" value="Chromosome"/>
</dbReference>
<feature type="domain" description="Aminotransferase class V" evidence="9">
    <location>
        <begin position="7"/>
        <end position="337"/>
    </location>
</feature>
<evidence type="ECO:0000256" key="8">
    <source>
        <dbReference type="ARBA" id="ARBA00050776"/>
    </source>
</evidence>
<comment type="similarity">
    <text evidence="2">Belongs to the class-V pyridoxal-phosphate-dependent aminotransferase family. NifS/IscS subfamily.</text>
</comment>
<dbReference type="Gene3D" id="3.90.1150.10">
    <property type="entry name" value="Aspartate Aminotransferase, domain 1"/>
    <property type="match status" value="1"/>
</dbReference>
<dbReference type="InterPro" id="IPR016454">
    <property type="entry name" value="Cysteine_dSase"/>
</dbReference>
<evidence type="ECO:0000313" key="11">
    <source>
        <dbReference type="Proteomes" id="UP000662873"/>
    </source>
</evidence>
<keyword evidence="3" id="KW-0808">Transferase</keyword>
<dbReference type="InterPro" id="IPR015421">
    <property type="entry name" value="PyrdxlP-dep_Trfase_major"/>
</dbReference>
<protein>
    <submittedName>
        <fullName evidence="10">Cysteine sulfinate desulfinase/cysteine desulfurase</fullName>
    </submittedName>
</protein>
<sequence>MHPLERYFDHAASTPVDPAVLEAMLPFLQEEAGNAHSIHALGLKARKAVEAAREQVALLVGAEFPSEIVFTSGASEANNTVIRFLRPEFISPFEHSSVRVPACNRGASMLSNKGTKLVPPESGVRAIACMAVNNEMGAVFDLPPLRRSCGALHCDATQLVGKLDADFQNSAFEYAAFSSHKMYGPKGVGALYVRSGSEFEPLIEGGGQESGFRSGTLNVPGIVGLGRAAEVCRARMSRDRDHALRLRHIVLEQLSEVPDLTVNGGEDCSPFILSLSFWGIEGETLVLDLDRRGFAVSAASACKSSSHEEPSVVTALHSDPAWSRGTIRISFGRRNTDDASAALGLAVKESVGTLRELAL</sequence>
<comment type="cofactor">
    <cofactor evidence="1">
        <name>pyridoxal 5'-phosphate</name>
        <dbReference type="ChEBI" id="CHEBI:597326"/>
    </cofactor>
</comment>
<evidence type="ECO:0000259" key="9">
    <source>
        <dbReference type="Pfam" id="PF00266"/>
    </source>
</evidence>
<name>A0A809R934_9BACT</name>
<dbReference type="SUPFAM" id="SSF53383">
    <property type="entry name" value="PLP-dependent transferases"/>
    <property type="match status" value="1"/>
</dbReference>
<dbReference type="Pfam" id="PF00266">
    <property type="entry name" value="Aminotran_5"/>
    <property type="match status" value="1"/>
</dbReference>